<feature type="region of interest" description="Disordered" evidence="1">
    <location>
        <begin position="315"/>
        <end position="397"/>
    </location>
</feature>
<dbReference type="Proteomes" id="UP000059680">
    <property type="component" value="Chromosome 2"/>
</dbReference>
<evidence type="ECO:0000313" key="3">
    <source>
        <dbReference type="Proteomes" id="UP000059680"/>
    </source>
</evidence>
<proteinExistence type="predicted"/>
<dbReference type="Gramene" id="Os02t0791450-00">
    <property type="protein sequence ID" value="Os02t0791450-00"/>
    <property type="gene ID" value="Os02g0791450"/>
</dbReference>
<feature type="compositionally biased region" description="Basic and acidic residues" evidence="1">
    <location>
        <begin position="315"/>
        <end position="327"/>
    </location>
</feature>
<sequence>VVGEVPLDELLEPDVEVGGRLVAELLPREGDVGVREWHVAIAGHLDHVLLGLHAEVLLQDGHQVGHRHRRGVAEVEDPVGRRPALLAPGAGALPGRVERAEAALDDVVDVGEVAGEVDAVLAAVHRDGLPLQDVAGEGEVGHVRPPPWPVHGEEAESGDGEAVDVVVRVGDLLAGLLGGGVQRRRLVSAVALREGHLVVEAVDGGGGGPDDGRLRVGVLACLEEGDEAGDVGVHVGRRVLHGVAHARLRREVEHVREGHDVEELGEEAAVVDVALDDEHPVRGEQRPARLLERGVVVGVEVVDADDAVAALAEREGAVRADEPGGARHEHRHPRARRRPGRPPRRGGRADLALPVQPAPGGGEVLGRGVDEGLEAEVRRGHGDEEERPEEHGAGRRE</sequence>
<dbReference type="EMBL" id="AP014958">
    <property type="protein sequence ID" value="BAS81319.1"/>
    <property type="molecule type" value="Genomic_DNA"/>
</dbReference>
<feature type="compositionally biased region" description="Basic residues" evidence="1">
    <location>
        <begin position="328"/>
        <end position="346"/>
    </location>
</feature>
<reference evidence="3" key="1">
    <citation type="journal article" date="2005" name="Nature">
        <title>The map-based sequence of the rice genome.</title>
        <authorList>
            <consortium name="International rice genome sequencing project (IRGSP)"/>
            <person name="Matsumoto T."/>
            <person name="Wu J."/>
            <person name="Kanamori H."/>
            <person name="Katayose Y."/>
            <person name="Fujisawa M."/>
            <person name="Namiki N."/>
            <person name="Mizuno H."/>
            <person name="Yamamoto K."/>
            <person name="Antonio B.A."/>
            <person name="Baba T."/>
            <person name="Sakata K."/>
            <person name="Nagamura Y."/>
            <person name="Aoki H."/>
            <person name="Arikawa K."/>
            <person name="Arita K."/>
            <person name="Bito T."/>
            <person name="Chiden Y."/>
            <person name="Fujitsuka N."/>
            <person name="Fukunaka R."/>
            <person name="Hamada M."/>
            <person name="Harada C."/>
            <person name="Hayashi A."/>
            <person name="Hijishita S."/>
            <person name="Honda M."/>
            <person name="Hosokawa S."/>
            <person name="Ichikawa Y."/>
            <person name="Idonuma A."/>
            <person name="Iijima M."/>
            <person name="Ikeda M."/>
            <person name="Ikeno M."/>
            <person name="Ito K."/>
            <person name="Ito S."/>
            <person name="Ito T."/>
            <person name="Ito Y."/>
            <person name="Ito Y."/>
            <person name="Iwabuchi A."/>
            <person name="Kamiya K."/>
            <person name="Karasawa W."/>
            <person name="Kurita K."/>
            <person name="Katagiri S."/>
            <person name="Kikuta A."/>
            <person name="Kobayashi H."/>
            <person name="Kobayashi N."/>
            <person name="Machita K."/>
            <person name="Maehara T."/>
            <person name="Masukawa M."/>
            <person name="Mizubayashi T."/>
            <person name="Mukai Y."/>
            <person name="Nagasaki H."/>
            <person name="Nagata Y."/>
            <person name="Naito S."/>
            <person name="Nakashima M."/>
            <person name="Nakama Y."/>
            <person name="Nakamichi Y."/>
            <person name="Nakamura M."/>
            <person name="Meguro A."/>
            <person name="Negishi M."/>
            <person name="Ohta I."/>
            <person name="Ohta T."/>
            <person name="Okamoto M."/>
            <person name="Ono N."/>
            <person name="Saji S."/>
            <person name="Sakaguchi M."/>
            <person name="Sakai K."/>
            <person name="Shibata M."/>
            <person name="Shimokawa T."/>
            <person name="Song J."/>
            <person name="Takazaki Y."/>
            <person name="Terasawa K."/>
            <person name="Tsugane M."/>
            <person name="Tsuji K."/>
            <person name="Ueda S."/>
            <person name="Waki K."/>
            <person name="Yamagata H."/>
            <person name="Yamamoto M."/>
            <person name="Yamamoto S."/>
            <person name="Yamane H."/>
            <person name="Yoshiki S."/>
            <person name="Yoshihara R."/>
            <person name="Yukawa K."/>
            <person name="Zhong H."/>
            <person name="Yano M."/>
            <person name="Yuan Q."/>
            <person name="Ouyang S."/>
            <person name="Liu J."/>
            <person name="Jones K.M."/>
            <person name="Gansberger K."/>
            <person name="Moffat K."/>
            <person name="Hill J."/>
            <person name="Bera J."/>
            <person name="Fadrosh D."/>
            <person name="Jin S."/>
            <person name="Johri S."/>
            <person name="Kim M."/>
            <person name="Overton L."/>
            <person name="Reardon M."/>
            <person name="Tsitrin T."/>
            <person name="Vuong H."/>
            <person name="Weaver B."/>
            <person name="Ciecko A."/>
            <person name="Tallon L."/>
            <person name="Jackson J."/>
            <person name="Pai G."/>
            <person name="Aken S.V."/>
            <person name="Utterback T."/>
            <person name="Reidmuller S."/>
            <person name="Feldblyum T."/>
            <person name="Hsiao J."/>
            <person name="Zismann V."/>
            <person name="Iobst S."/>
            <person name="de Vazeille A.R."/>
            <person name="Buell C.R."/>
            <person name="Ying K."/>
            <person name="Li Y."/>
            <person name="Lu T."/>
            <person name="Huang Y."/>
            <person name="Zhao Q."/>
            <person name="Feng Q."/>
            <person name="Zhang L."/>
            <person name="Zhu J."/>
            <person name="Weng Q."/>
            <person name="Mu J."/>
            <person name="Lu Y."/>
            <person name="Fan D."/>
            <person name="Liu Y."/>
            <person name="Guan J."/>
            <person name="Zhang Y."/>
            <person name="Yu S."/>
            <person name="Liu X."/>
            <person name="Zhang Y."/>
            <person name="Hong G."/>
            <person name="Han B."/>
            <person name="Choisne N."/>
            <person name="Demange N."/>
            <person name="Orjeda G."/>
            <person name="Samain S."/>
            <person name="Cattolico L."/>
            <person name="Pelletier E."/>
            <person name="Couloux A."/>
            <person name="Segurens B."/>
            <person name="Wincker P."/>
            <person name="D'Hont A."/>
            <person name="Scarpelli C."/>
            <person name="Weissenbach J."/>
            <person name="Salanoubat M."/>
            <person name="Quetier F."/>
            <person name="Yu Y."/>
            <person name="Kim H.R."/>
            <person name="Rambo T."/>
            <person name="Currie J."/>
            <person name="Collura K."/>
            <person name="Luo M."/>
            <person name="Yang T."/>
            <person name="Ammiraju J.S.S."/>
            <person name="Engler F."/>
            <person name="Soderlund C."/>
            <person name="Wing R.A."/>
            <person name="Palmer L.E."/>
            <person name="de la Bastide M."/>
            <person name="Spiegel L."/>
            <person name="Nascimento L."/>
            <person name="Zutavern T."/>
            <person name="O'Shaughnessy A."/>
            <person name="Dike S."/>
            <person name="Dedhia N."/>
            <person name="Preston R."/>
            <person name="Balija V."/>
            <person name="McCombie W.R."/>
            <person name="Chow T."/>
            <person name="Chen H."/>
            <person name="Chung M."/>
            <person name="Chen C."/>
            <person name="Shaw J."/>
            <person name="Wu H."/>
            <person name="Hsiao K."/>
            <person name="Chao Y."/>
            <person name="Chu M."/>
            <person name="Cheng C."/>
            <person name="Hour A."/>
            <person name="Lee P."/>
            <person name="Lin S."/>
            <person name="Lin Y."/>
            <person name="Liou J."/>
            <person name="Liu S."/>
            <person name="Hsing Y."/>
            <person name="Raghuvanshi S."/>
            <person name="Mohanty A."/>
            <person name="Bharti A.K."/>
            <person name="Gaur A."/>
            <person name="Gupta V."/>
            <person name="Kumar D."/>
            <person name="Ravi V."/>
            <person name="Vij S."/>
            <person name="Kapur A."/>
            <person name="Khurana P."/>
            <person name="Khurana P."/>
            <person name="Khurana J.P."/>
            <person name="Tyagi A.K."/>
            <person name="Gaikwad K."/>
            <person name="Singh A."/>
            <person name="Dalal V."/>
            <person name="Srivastava S."/>
            <person name="Dixit A."/>
            <person name="Pal A.K."/>
            <person name="Ghazi I.A."/>
            <person name="Yadav M."/>
            <person name="Pandit A."/>
            <person name="Bhargava A."/>
            <person name="Sureshbabu K."/>
            <person name="Batra K."/>
            <person name="Sharma T.R."/>
            <person name="Mohapatra T."/>
            <person name="Singh N.K."/>
            <person name="Messing J."/>
            <person name="Nelson A.B."/>
            <person name="Fuks G."/>
            <person name="Kavchok S."/>
            <person name="Keizer G."/>
            <person name="Linton E."/>
            <person name="Llaca V."/>
            <person name="Song R."/>
            <person name="Tanyolac B."/>
            <person name="Young S."/>
            <person name="Ho-Il K."/>
            <person name="Hahn J.H."/>
            <person name="Sangsakoo G."/>
            <person name="Vanavichit A."/>
            <person name="de Mattos Luiz.A.T."/>
            <person name="Zimmer P.D."/>
            <person name="Malone G."/>
            <person name="Dellagostin O."/>
            <person name="de Oliveira A.C."/>
            <person name="Bevan M."/>
            <person name="Bancroft I."/>
            <person name="Minx P."/>
            <person name="Cordum H."/>
            <person name="Wilson R."/>
            <person name="Cheng Z."/>
            <person name="Jin W."/>
            <person name="Jiang J."/>
            <person name="Leong S.A."/>
            <person name="Iwama H."/>
            <person name="Gojobori T."/>
            <person name="Itoh T."/>
            <person name="Niimura Y."/>
            <person name="Fujii Y."/>
            <person name="Habara T."/>
            <person name="Sakai H."/>
            <person name="Sato Y."/>
            <person name="Wilson G."/>
            <person name="Kumar K."/>
            <person name="McCouch S."/>
            <person name="Juretic N."/>
            <person name="Hoen D."/>
            <person name="Wright S."/>
            <person name="Bruskiewich R."/>
            <person name="Bureau T."/>
            <person name="Miyao A."/>
            <person name="Hirochika H."/>
            <person name="Nishikawa T."/>
            <person name="Kadowaki K."/>
            <person name="Sugiura M."/>
            <person name="Burr B."/>
            <person name="Sasaki T."/>
        </authorList>
    </citation>
    <scope>NUCLEOTIDE SEQUENCE [LARGE SCALE GENOMIC DNA]</scope>
    <source>
        <strain evidence="3">cv. Nipponbare</strain>
    </source>
</reference>
<name>A0A0P0VQJ0_ORYSJ</name>
<dbReference type="AlphaFoldDB" id="A0A0P0VQJ0"/>
<dbReference type="InParanoid" id="A0A0P0VQJ0"/>
<dbReference type="eggNOG" id="ENOG502T1F3">
    <property type="taxonomic scope" value="Eukaryota"/>
</dbReference>
<gene>
    <name evidence="2" type="ordered locus">Os02g0791450</name>
    <name evidence="2" type="ORF">OSNPB_020791450</name>
</gene>
<reference evidence="2 3" key="3">
    <citation type="journal article" date="2013" name="Rice">
        <title>Improvement of the Oryza sativa Nipponbare reference genome using next generation sequence and optical map data.</title>
        <authorList>
            <person name="Kawahara Y."/>
            <person name="de la Bastide M."/>
            <person name="Hamilton J.P."/>
            <person name="Kanamori H."/>
            <person name="McCombie W.R."/>
            <person name="Ouyang S."/>
            <person name="Schwartz D.C."/>
            <person name="Tanaka T."/>
            <person name="Wu J."/>
            <person name="Zhou S."/>
            <person name="Childs K.L."/>
            <person name="Davidson R.M."/>
            <person name="Lin H."/>
            <person name="Quesada-Ocampo L."/>
            <person name="Vaillancourt B."/>
            <person name="Sakai H."/>
            <person name="Lee S.S."/>
            <person name="Kim J."/>
            <person name="Numa H."/>
            <person name="Itoh T."/>
            <person name="Buell C.R."/>
            <person name="Matsumoto T."/>
        </authorList>
    </citation>
    <scope>NUCLEOTIDE SEQUENCE [LARGE SCALE GENOMIC DNA]</scope>
    <source>
        <strain evidence="3">cv. Nipponbare</strain>
    </source>
</reference>
<evidence type="ECO:0000313" key="2">
    <source>
        <dbReference type="EMBL" id="BAS81319.1"/>
    </source>
</evidence>
<organism evidence="2 3">
    <name type="scientific">Oryza sativa subsp. japonica</name>
    <name type="common">Rice</name>
    <dbReference type="NCBI Taxonomy" id="39947"/>
    <lineage>
        <taxon>Eukaryota</taxon>
        <taxon>Viridiplantae</taxon>
        <taxon>Streptophyta</taxon>
        <taxon>Embryophyta</taxon>
        <taxon>Tracheophyta</taxon>
        <taxon>Spermatophyta</taxon>
        <taxon>Magnoliopsida</taxon>
        <taxon>Liliopsida</taxon>
        <taxon>Poales</taxon>
        <taxon>Poaceae</taxon>
        <taxon>BOP clade</taxon>
        <taxon>Oryzoideae</taxon>
        <taxon>Oryzeae</taxon>
        <taxon>Oryzinae</taxon>
        <taxon>Oryza</taxon>
        <taxon>Oryza sativa</taxon>
    </lineage>
</organism>
<feature type="non-terminal residue" evidence="2">
    <location>
        <position position="397"/>
    </location>
</feature>
<dbReference type="PaxDb" id="39947-A0A0P0VQJ0"/>
<reference evidence="2 3" key="2">
    <citation type="journal article" date="2013" name="Plant Cell Physiol.">
        <title>Rice Annotation Project Database (RAP-DB): an integrative and interactive database for rice genomics.</title>
        <authorList>
            <person name="Sakai H."/>
            <person name="Lee S.S."/>
            <person name="Tanaka T."/>
            <person name="Numa H."/>
            <person name="Kim J."/>
            <person name="Kawahara Y."/>
            <person name="Wakimoto H."/>
            <person name="Yang C.C."/>
            <person name="Iwamoto M."/>
            <person name="Abe T."/>
            <person name="Yamada Y."/>
            <person name="Muto A."/>
            <person name="Inokuchi H."/>
            <person name="Ikemura T."/>
            <person name="Matsumoto T."/>
            <person name="Sasaki T."/>
            <person name="Itoh T."/>
        </authorList>
    </citation>
    <scope>NUCLEOTIDE SEQUENCE [LARGE SCALE GENOMIC DNA]</scope>
    <source>
        <strain evidence="3">cv. Nipponbare</strain>
    </source>
</reference>
<accession>A0A0P0VQJ0</accession>
<evidence type="ECO:0000256" key="1">
    <source>
        <dbReference type="SAM" id="MobiDB-lite"/>
    </source>
</evidence>
<feature type="non-terminal residue" evidence="2">
    <location>
        <position position="1"/>
    </location>
</feature>
<protein>
    <submittedName>
        <fullName evidence="2">Os02g0791450 protein</fullName>
    </submittedName>
</protein>
<dbReference type="FunCoup" id="A0A0P0VQJ0">
    <property type="interactions" value="1"/>
</dbReference>
<keyword evidence="3" id="KW-1185">Reference proteome</keyword>
<feature type="compositionally biased region" description="Basic and acidic residues" evidence="1">
    <location>
        <begin position="375"/>
        <end position="397"/>
    </location>
</feature>